<sequence>MKIQFDEVDERLRLARMAARDLIETPLCGDYVLFPTGEMERLGRDWGGALQTTPSGSFYLWKGGGADFSGGLNPPIARETLTRTVKTLAGRFWFFHHDWVGPGRSVHFRIPCRLYLTTAKYEGFLGKEFQSDELMELARQL</sequence>
<evidence type="ECO:0000313" key="2">
    <source>
        <dbReference type="Proteomes" id="UP000440498"/>
    </source>
</evidence>
<proteinExistence type="predicted"/>
<comment type="caution">
    <text evidence="1">The sequence shown here is derived from an EMBL/GenBank/DDBJ whole genome shotgun (WGS) entry which is preliminary data.</text>
</comment>
<dbReference type="Proteomes" id="UP000440498">
    <property type="component" value="Unassembled WGS sequence"/>
</dbReference>
<keyword evidence="2" id="KW-1185">Reference proteome</keyword>
<gene>
    <name evidence="1" type="ORF">GEV02_20980</name>
</gene>
<accession>A0A6A7N6T3</accession>
<evidence type="ECO:0000313" key="1">
    <source>
        <dbReference type="EMBL" id="MQA40631.1"/>
    </source>
</evidence>
<dbReference type="RefSeq" id="WP_152839928.1">
    <property type="nucleotide sequence ID" value="NZ_WHUG01000009.1"/>
</dbReference>
<protein>
    <submittedName>
        <fullName evidence="1">Uncharacterized protein</fullName>
    </submittedName>
</protein>
<reference evidence="1 2" key="1">
    <citation type="submission" date="2019-10" db="EMBL/GenBank/DDBJ databases">
        <title>Two novel species isolated from a subtropical stream in China.</title>
        <authorList>
            <person name="Lu H."/>
        </authorList>
    </citation>
    <scope>NUCLEOTIDE SEQUENCE [LARGE SCALE GENOMIC DNA]</scope>
    <source>
        <strain evidence="1 2">FT29W</strain>
    </source>
</reference>
<dbReference type="AlphaFoldDB" id="A0A6A7N6T3"/>
<name>A0A6A7N6T3_9BURK</name>
<dbReference type="EMBL" id="WHUG01000009">
    <property type="protein sequence ID" value="MQA40631.1"/>
    <property type="molecule type" value="Genomic_DNA"/>
</dbReference>
<organism evidence="1 2">
    <name type="scientific">Rugamonas aquatica</name>
    <dbReference type="NCBI Taxonomy" id="2743357"/>
    <lineage>
        <taxon>Bacteria</taxon>
        <taxon>Pseudomonadati</taxon>
        <taxon>Pseudomonadota</taxon>
        <taxon>Betaproteobacteria</taxon>
        <taxon>Burkholderiales</taxon>
        <taxon>Oxalobacteraceae</taxon>
        <taxon>Telluria group</taxon>
        <taxon>Rugamonas</taxon>
    </lineage>
</organism>